<reference evidence="1 2" key="1">
    <citation type="submission" date="2018-02" db="EMBL/GenBank/DDBJ databases">
        <title>The genomes of Aspergillus section Nigri reveals drivers in fungal speciation.</title>
        <authorList>
            <consortium name="DOE Joint Genome Institute"/>
            <person name="Vesth T.C."/>
            <person name="Nybo J."/>
            <person name="Theobald S."/>
            <person name="Brandl J."/>
            <person name="Frisvad J.C."/>
            <person name="Nielsen K.F."/>
            <person name="Lyhne E.K."/>
            <person name="Kogle M.E."/>
            <person name="Kuo A."/>
            <person name="Riley R."/>
            <person name="Clum A."/>
            <person name="Nolan M."/>
            <person name="Lipzen A."/>
            <person name="Salamov A."/>
            <person name="Henrissat B."/>
            <person name="Wiebenga A."/>
            <person name="De vries R.P."/>
            <person name="Grigoriev I.V."/>
            <person name="Mortensen U.H."/>
            <person name="Andersen M.R."/>
            <person name="Baker S.E."/>
        </authorList>
    </citation>
    <scope>NUCLEOTIDE SEQUENCE [LARGE SCALE GENOMIC DNA]</scope>
    <source>
        <strain evidence="1 2">CBS 115571</strain>
    </source>
</reference>
<evidence type="ECO:0000313" key="1">
    <source>
        <dbReference type="EMBL" id="PYI20226.1"/>
    </source>
</evidence>
<dbReference type="STRING" id="1450538.A0A2V5IK94"/>
<organism evidence="1 2">
    <name type="scientific">Aspergillus violaceofuscus (strain CBS 115571)</name>
    <dbReference type="NCBI Taxonomy" id="1450538"/>
    <lineage>
        <taxon>Eukaryota</taxon>
        <taxon>Fungi</taxon>
        <taxon>Dikarya</taxon>
        <taxon>Ascomycota</taxon>
        <taxon>Pezizomycotina</taxon>
        <taxon>Eurotiomycetes</taxon>
        <taxon>Eurotiomycetidae</taxon>
        <taxon>Eurotiales</taxon>
        <taxon>Aspergillaceae</taxon>
        <taxon>Aspergillus</taxon>
    </lineage>
</organism>
<dbReference type="AlphaFoldDB" id="A0A2V5IK94"/>
<dbReference type="InterPro" id="IPR019587">
    <property type="entry name" value="Polyketide_cyclase/dehydratase"/>
</dbReference>
<keyword evidence="2" id="KW-1185">Reference proteome</keyword>
<dbReference type="Pfam" id="PF10604">
    <property type="entry name" value="Polyketide_cyc2"/>
    <property type="match status" value="1"/>
</dbReference>
<name>A0A2V5IK94_ASPV1</name>
<protein>
    <submittedName>
        <fullName evidence="1">Uncharacterized protein</fullName>
    </submittedName>
</protein>
<dbReference type="PANTHER" id="PTHR36166">
    <property type="entry name" value="CHROMOSOME 9, WHOLE GENOME SHOTGUN SEQUENCE"/>
    <property type="match status" value="1"/>
</dbReference>
<accession>A0A2V5IK94</accession>
<dbReference type="OMA" id="PEWHTEW"/>
<dbReference type="PANTHER" id="PTHR36166:SF1">
    <property type="entry name" value="SRPBCC DOMAIN-CONTAINING PROTEIN"/>
    <property type="match status" value="1"/>
</dbReference>
<dbReference type="SUPFAM" id="SSF55961">
    <property type="entry name" value="Bet v1-like"/>
    <property type="match status" value="1"/>
</dbReference>
<dbReference type="CDD" id="cd07822">
    <property type="entry name" value="SRPBCC_4"/>
    <property type="match status" value="1"/>
</dbReference>
<dbReference type="EMBL" id="KZ825127">
    <property type="protein sequence ID" value="PYI20226.1"/>
    <property type="molecule type" value="Genomic_DNA"/>
</dbReference>
<proteinExistence type="predicted"/>
<gene>
    <name evidence="1" type="ORF">BO99DRAFT_457161</name>
</gene>
<sequence length="206" mass="23438">MYKNAFKFADRVGLDKLDLIPSLRLFFYRARYPSLITHLSVTMIETQVEIAAPPSKVREVLLDSSRYPEWHTSLIHRLEAKDSTKTLATLIPGDVIRCDIDGMKFDAEITENSENLFQWQGPPVAGLIAGLHSFYMLSTKDGSATILKQTEEFTGVLAFLMGPSLLGRKLVGQYRRFNADLKRRVEELKLKDRSARRAWNAWTATS</sequence>
<evidence type="ECO:0000313" key="2">
    <source>
        <dbReference type="Proteomes" id="UP000249829"/>
    </source>
</evidence>
<dbReference type="Gene3D" id="3.30.530.20">
    <property type="match status" value="1"/>
</dbReference>
<dbReference type="InterPro" id="IPR023393">
    <property type="entry name" value="START-like_dom_sf"/>
</dbReference>
<dbReference type="Proteomes" id="UP000249829">
    <property type="component" value="Unassembled WGS sequence"/>
</dbReference>